<evidence type="ECO:0000313" key="2">
    <source>
        <dbReference type="EMBL" id="KAG2867455.1"/>
    </source>
</evidence>
<feature type="transmembrane region" description="Helical" evidence="1">
    <location>
        <begin position="50"/>
        <end position="68"/>
    </location>
</feature>
<dbReference type="Proteomes" id="UP000760860">
    <property type="component" value="Unassembled WGS sequence"/>
</dbReference>
<keyword evidence="1" id="KW-0472">Membrane</keyword>
<comment type="caution">
    <text evidence="8">The sequence shown here is derived from an EMBL/GenBank/DDBJ whole genome shotgun (WGS) entry which is preliminary data.</text>
</comment>
<evidence type="ECO:0000256" key="1">
    <source>
        <dbReference type="SAM" id="Phobius"/>
    </source>
</evidence>
<reference evidence="2" key="2">
    <citation type="submission" date="2018-10" db="EMBL/GenBank/DDBJ databases">
        <title>Effector identification in a new, highly contiguous assembly of the strawberry crown rot pathogen Phytophthora cactorum.</title>
        <authorList>
            <person name="Armitage A.D."/>
            <person name="Nellist C.F."/>
            <person name="Bates H."/>
            <person name="Vickerstaff R.J."/>
            <person name="Harrison R.J."/>
        </authorList>
    </citation>
    <scope>NUCLEOTIDE SEQUENCE</scope>
    <source>
        <strain evidence="2">15-7</strain>
        <strain evidence="3">4032</strain>
        <strain evidence="4">4040</strain>
        <strain evidence="5">P415</strain>
        <strain evidence="6">P421</strain>
    </source>
</reference>
<dbReference type="EMBL" id="RCMI01000017">
    <property type="protein sequence ID" value="KAG2942536.1"/>
    <property type="molecule type" value="Genomic_DNA"/>
</dbReference>
<evidence type="ECO:0000313" key="7">
    <source>
        <dbReference type="EMBL" id="KAG6973214.1"/>
    </source>
</evidence>
<evidence type="ECO:0008006" key="10">
    <source>
        <dbReference type="Google" id="ProtNLM"/>
    </source>
</evidence>
<dbReference type="EMBL" id="RCMV01000055">
    <property type="protein sequence ID" value="KAG3226537.1"/>
    <property type="molecule type" value="Genomic_DNA"/>
</dbReference>
<dbReference type="EMBL" id="JAENGZ010000023">
    <property type="protein sequence ID" value="KAG6973214.1"/>
    <property type="molecule type" value="Genomic_DNA"/>
</dbReference>
<dbReference type="Proteomes" id="UP000735874">
    <property type="component" value="Unassembled WGS sequence"/>
</dbReference>
<accession>A0A329SPI0</accession>
<dbReference type="AlphaFoldDB" id="A0A329SPI0"/>
<dbReference type="Proteomes" id="UP000697107">
    <property type="component" value="Unassembled WGS sequence"/>
</dbReference>
<reference evidence="8 9" key="1">
    <citation type="submission" date="2018-01" db="EMBL/GenBank/DDBJ databases">
        <title>Draft genome of the strawberry crown rot pathogen Phytophthora cactorum.</title>
        <authorList>
            <person name="Armitage A.D."/>
            <person name="Lysoe E."/>
            <person name="Nellist C.F."/>
            <person name="Harrison R.J."/>
            <person name="Brurberg M.B."/>
        </authorList>
    </citation>
    <scope>NUCLEOTIDE SEQUENCE [LARGE SCALE GENOMIC DNA]</scope>
    <source>
        <strain evidence="8 9">10300</strain>
    </source>
</reference>
<dbReference type="EMBL" id="RCML01000025">
    <property type="protein sequence ID" value="KAG2997561.1"/>
    <property type="molecule type" value="Genomic_DNA"/>
</dbReference>
<evidence type="ECO:0000313" key="9">
    <source>
        <dbReference type="Proteomes" id="UP000251314"/>
    </source>
</evidence>
<evidence type="ECO:0000313" key="8">
    <source>
        <dbReference type="EMBL" id="RAW37618.1"/>
    </source>
</evidence>
<reference evidence="7" key="3">
    <citation type="submission" date="2021-01" db="EMBL/GenBank/DDBJ databases">
        <title>Phytophthora aleatoria, a newly-described species from Pinus radiata is distinct from Phytophthora cactorum isolates based on comparative genomics.</title>
        <authorList>
            <person name="Mcdougal R."/>
            <person name="Panda P."/>
            <person name="Williams N."/>
            <person name="Studholme D.J."/>
        </authorList>
    </citation>
    <scope>NUCLEOTIDE SEQUENCE</scope>
    <source>
        <strain evidence="7">NZFS 3830</strain>
    </source>
</reference>
<evidence type="ECO:0000313" key="3">
    <source>
        <dbReference type="EMBL" id="KAG2942536.1"/>
    </source>
</evidence>
<dbReference type="Proteomes" id="UP000736787">
    <property type="component" value="Unassembled WGS sequence"/>
</dbReference>
<sequence length="272" mass="30520">MPCTDMYVILSPDPCVADEKKKAPPPTIAVHDALDVLWHDLHHAWDLRRITMALFSFGIFIAALFVHVPTRTMYTQSHAVLTTLATSGDDTITDDSPAKFLNIEAIPDILDWLNGTFVPQVFVTEDPYNELLPENEWGRIAMYNQVIGGVGFEVTQMHKHDCKTEKILRTLYGDCYDPDDTFVYEFVIPYNYSALEAAATLEEKGSWLNASTKELLITVPTLNSEIPGYVVTTLKLDIKRGGYIKPSFTTTPTLVNHFPNARTIVLNILVVV</sequence>
<dbReference type="OrthoDB" id="89570at2759"/>
<evidence type="ECO:0000313" key="5">
    <source>
        <dbReference type="EMBL" id="KAG2997561.1"/>
    </source>
</evidence>
<protein>
    <recommendedName>
        <fullName evidence="10">Polycystin domain-containing protein</fullName>
    </recommendedName>
</protein>
<keyword evidence="9" id="KW-1185">Reference proteome</keyword>
<organism evidence="8 9">
    <name type="scientific">Phytophthora cactorum</name>
    <dbReference type="NCBI Taxonomy" id="29920"/>
    <lineage>
        <taxon>Eukaryota</taxon>
        <taxon>Sar</taxon>
        <taxon>Stramenopiles</taxon>
        <taxon>Oomycota</taxon>
        <taxon>Peronosporomycetes</taxon>
        <taxon>Peronosporales</taxon>
        <taxon>Peronosporaceae</taxon>
        <taxon>Phytophthora</taxon>
    </lineage>
</organism>
<proteinExistence type="predicted"/>
<evidence type="ECO:0000313" key="4">
    <source>
        <dbReference type="EMBL" id="KAG2953405.1"/>
    </source>
</evidence>
<dbReference type="Proteomes" id="UP000774804">
    <property type="component" value="Unassembled WGS sequence"/>
</dbReference>
<evidence type="ECO:0000313" key="6">
    <source>
        <dbReference type="EMBL" id="KAG3226537.1"/>
    </source>
</evidence>
<keyword evidence="1" id="KW-1133">Transmembrane helix</keyword>
<dbReference type="VEuPathDB" id="FungiDB:PC110_g6136"/>
<name>A0A329SPI0_9STRA</name>
<dbReference type="STRING" id="29920.A0A329SPI0"/>
<dbReference type="Proteomes" id="UP000251314">
    <property type="component" value="Unassembled WGS sequence"/>
</dbReference>
<dbReference type="EMBL" id="MJFZ01000108">
    <property type="protein sequence ID" value="RAW37618.1"/>
    <property type="molecule type" value="Genomic_DNA"/>
</dbReference>
<dbReference type="EMBL" id="RCMK01000025">
    <property type="protein sequence ID" value="KAG2953405.1"/>
    <property type="molecule type" value="Genomic_DNA"/>
</dbReference>
<dbReference type="EMBL" id="RCMG01000025">
    <property type="protein sequence ID" value="KAG2867455.1"/>
    <property type="molecule type" value="Genomic_DNA"/>
</dbReference>
<gene>
    <name evidence="7" type="ORF">JG687_00001026</name>
    <name evidence="8" type="ORF">PC110_g6136</name>
    <name evidence="2" type="ORF">PC113_g1958</name>
    <name evidence="3" type="ORF">PC115_g1382</name>
    <name evidence="4" type="ORF">PC117_g2004</name>
    <name evidence="5" type="ORF">PC118_g1833</name>
    <name evidence="6" type="ORF">PC129_g2892</name>
</gene>
<dbReference type="Proteomes" id="UP000688947">
    <property type="component" value="Unassembled WGS sequence"/>
</dbReference>
<keyword evidence="1" id="KW-0812">Transmembrane</keyword>